<gene>
    <name evidence="1" type="ORF">CYMTET_51036</name>
</gene>
<proteinExistence type="predicted"/>
<organism evidence="1 2">
    <name type="scientific">Cymbomonas tetramitiformis</name>
    <dbReference type="NCBI Taxonomy" id="36881"/>
    <lineage>
        <taxon>Eukaryota</taxon>
        <taxon>Viridiplantae</taxon>
        <taxon>Chlorophyta</taxon>
        <taxon>Pyramimonadophyceae</taxon>
        <taxon>Pyramimonadales</taxon>
        <taxon>Pyramimonadaceae</taxon>
        <taxon>Cymbomonas</taxon>
    </lineage>
</organism>
<dbReference type="AlphaFoldDB" id="A0AAE0BM28"/>
<comment type="caution">
    <text evidence="1">The sequence shown here is derived from an EMBL/GenBank/DDBJ whole genome shotgun (WGS) entry which is preliminary data.</text>
</comment>
<keyword evidence="2" id="KW-1185">Reference proteome</keyword>
<reference evidence="1 2" key="1">
    <citation type="journal article" date="2015" name="Genome Biol. Evol.">
        <title>Comparative Genomics of a Bacterivorous Green Alga Reveals Evolutionary Causalities and Consequences of Phago-Mixotrophic Mode of Nutrition.</title>
        <authorList>
            <person name="Burns J.A."/>
            <person name="Paasch A."/>
            <person name="Narechania A."/>
            <person name="Kim E."/>
        </authorList>
    </citation>
    <scope>NUCLEOTIDE SEQUENCE [LARGE SCALE GENOMIC DNA]</scope>
    <source>
        <strain evidence="1 2">PLY_AMNH</strain>
    </source>
</reference>
<accession>A0AAE0BM28</accession>
<evidence type="ECO:0000313" key="2">
    <source>
        <dbReference type="Proteomes" id="UP001190700"/>
    </source>
</evidence>
<sequence>MRRTATRSGPTSIVKSLQHAFEQKDPANAALFDLADATKEVNAIFTGILFTTLTSMTSPNSTARRWVEASGRASPRDGKRAVLEVTKRLIPRVVRPLGHYEELCSIFFDAKKDPDPLIIQDFDACLTAIGNGASGPLDDMMANRSVDIGSGPTLPS</sequence>
<dbReference type="EMBL" id="LGRX02034054">
    <property type="protein sequence ID" value="KAK3238997.1"/>
    <property type="molecule type" value="Genomic_DNA"/>
</dbReference>
<protein>
    <submittedName>
        <fullName evidence="1">Uncharacterized protein</fullName>
    </submittedName>
</protein>
<evidence type="ECO:0000313" key="1">
    <source>
        <dbReference type="EMBL" id="KAK3238997.1"/>
    </source>
</evidence>
<name>A0AAE0BM28_9CHLO</name>
<dbReference type="Proteomes" id="UP001190700">
    <property type="component" value="Unassembled WGS sequence"/>
</dbReference>